<dbReference type="OrthoDB" id="111250at2759"/>
<evidence type="ECO:0000256" key="1">
    <source>
        <dbReference type="ARBA" id="ARBA00022723"/>
    </source>
</evidence>
<dbReference type="EMBL" id="CACVKT020002749">
    <property type="protein sequence ID" value="CAC5379845.1"/>
    <property type="molecule type" value="Genomic_DNA"/>
</dbReference>
<keyword evidence="6" id="KW-0808">Transferase</keyword>
<dbReference type="EC" id="2.3.2.27" evidence="6"/>
<dbReference type="Proteomes" id="UP000507470">
    <property type="component" value="Unassembled WGS sequence"/>
</dbReference>
<dbReference type="SUPFAM" id="SSF57845">
    <property type="entry name" value="B-box zinc-binding domain"/>
    <property type="match status" value="1"/>
</dbReference>
<keyword evidence="3" id="KW-0862">Zinc</keyword>
<dbReference type="Pfam" id="PF14634">
    <property type="entry name" value="zf-RING_5"/>
    <property type="match status" value="1"/>
</dbReference>
<dbReference type="PANTHER" id="PTHR25462">
    <property type="entry name" value="BONUS, ISOFORM C-RELATED"/>
    <property type="match status" value="1"/>
</dbReference>
<dbReference type="InterPro" id="IPR047153">
    <property type="entry name" value="TRIM45/56/19-like"/>
</dbReference>
<reference evidence="6 7" key="1">
    <citation type="submission" date="2020-06" db="EMBL/GenBank/DDBJ databases">
        <authorList>
            <person name="Li R."/>
            <person name="Bekaert M."/>
        </authorList>
    </citation>
    <scope>NUCLEOTIDE SEQUENCE [LARGE SCALE GENOMIC DNA]</scope>
    <source>
        <strain evidence="7">wild</strain>
    </source>
</reference>
<dbReference type="GO" id="GO:0061630">
    <property type="term" value="F:ubiquitin protein ligase activity"/>
    <property type="evidence" value="ECO:0007669"/>
    <property type="project" value="UniProtKB-EC"/>
</dbReference>
<accession>A0A6J8B7G1</accession>
<protein>
    <submittedName>
        <fullName evidence="6">TRIM71</fullName>
        <ecNumber evidence="6">2.3.2.27</ecNumber>
    </submittedName>
</protein>
<keyword evidence="1" id="KW-0479">Metal-binding</keyword>
<keyword evidence="2 4" id="KW-0863">Zinc-finger</keyword>
<dbReference type="PROSITE" id="PS50089">
    <property type="entry name" value="ZF_RING_2"/>
    <property type="match status" value="1"/>
</dbReference>
<dbReference type="PANTHER" id="PTHR25462:SF291">
    <property type="entry name" value="E3 UBIQUITIN-PROTEIN LIGASE TRIM45"/>
    <property type="match status" value="1"/>
</dbReference>
<proteinExistence type="predicted"/>
<dbReference type="Gene3D" id="3.30.40.10">
    <property type="entry name" value="Zinc/RING finger domain, C3HC4 (zinc finger)"/>
    <property type="match status" value="1"/>
</dbReference>
<evidence type="ECO:0000256" key="4">
    <source>
        <dbReference type="PROSITE-ProRule" id="PRU00175"/>
    </source>
</evidence>
<dbReference type="InterPro" id="IPR000315">
    <property type="entry name" value="Znf_B-box"/>
</dbReference>
<name>A0A6J8B7G1_MYTCO</name>
<dbReference type="InterPro" id="IPR017907">
    <property type="entry name" value="Znf_RING_CS"/>
</dbReference>
<sequence length="677" mass="77936">MATKNAVNLITELERRYLECNICTELFDEDKRIPRLLPCHHPFCSECLKRLGHRKDTIKCPTCNAVHKVKKNGPSDFPKDNTRRDLTSFLQVHSDLNSFKKCCLCGNTVDVTYKCQQCNINLCESCRCQHETENRTHNAIVNKSETFQDEDLDVCQNPDHERAKLKYFCNSSNCQSVLCPSCVIAEHRDINKHELEDIEEAFKKRKQELGDDVKSLRTRVSHVKATVQNVLDKTNTLQDEKNEFLKMWMPYITEVLKKESNEDSRKHNLDSFLQNASECCSLSEQLINHDSKSSFLNVHQTIDVHVKRYLNTPVEDSTYDENDVEKNIDFNDNLQMFKRDVEVLENTRREENVEPLIEPANVTGLKFNTEVTSQFPCRSADNQTVATKPSGNMLCGSTRRLFKSGTNSHFAEARFILNYQPSNFTLNFLSEHKTNKRKSDLHRFQHLELRSPLWPVFAAYTKTAVSMIIKTNQVGFDRFTLHPNLYISDDDKKISNKRLSGTFPSDSFGFPVIFTRPKQFLTSSYIQTKINIDFAESNKGEILFKIGIGKQEDGAFKATPLFECTKCALTYVYGFYHTNGYCLSSTNDSNVIAVGSQISLFLHYDRNGIIEVYTLGYYFGYSYHIFQLEPFHNVHPRIYIEKYSAKDIVISTSENADLLNLKSLFLGLLSVVLILFV</sequence>
<evidence type="ECO:0000256" key="3">
    <source>
        <dbReference type="ARBA" id="ARBA00022833"/>
    </source>
</evidence>
<dbReference type="SMART" id="SM00184">
    <property type="entry name" value="RING"/>
    <property type="match status" value="1"/>
</dbReference>
<dbReference type="PROSITE" id="PS00518">
    <property type="entry name" value="ZF_RING_1"/>
    <property type="match status" value="1"/>
</dbReference>
<evidence type="ECO:0000313" key="7">
    <source>
        <dbReference type="Proteomes" id="UP000507470"/>
    </source>
</evidence>
<dbReference type="InterPro" id="IPR001841">
    <property type="entry name" value="Znf_RING"/>
</dbReference>
<evidence type="ECO:0000259" key="5">
    <source>
        <dbReference type="PROSITE" id="PS50089"/>
    </source>
</evidence>
<keyword evidence="7" id="KW-1185">Reference proteome</keyword>
<dbReference type="AlphaFoldDB" id="A0A6J8B7G1"/>
<dbReference type="InterPro" id="IPR013083">
    <property type="entry name" value="Znf_RING/FYVE/PHD"/>
</dbReference>
<organism evidence="6 7">
    <name type="scientific">Mytilus coruscus</name>
    <name type="common">Sea mussel</name>
    <dbReference type="NCBI Taxonomy" id="42192"/>
    <lineage>
        <taxon>Eukaryota</taxon>
        <taxon>Metazoa</taxon>
        <taxon>Spiralia</taxon>
        <taxon>Lophotrochozoa</taxon>
        <taxon>Mollusca</taxon>
        <taxon>Bivalvia</taxon>
        <taxon>Autobranchia</taxon>
        <taxon>Pteriomorphia</taxon>
        <taxon>Mytilida</taxon>
        <taxon>Mytiloidea</taxon>
        <taxon>Mytilidae</taxon>
        <taxon>Mytilinae</taxon>
        <taxon>Mytilus</taxon>
    </lineage>
</organism>
<evidence type="ECO:0000256" key="2">
    <source>
        <dbReference type="ARBA" id="ARBA00022771"/>
    </source>
</evidence>
<gene>
    <name evidence="6" type="ORF">MCOR_15853</name>
</gene>
<keyword evidence="6" id="KW-0012">Acyltransferase</keyword>
<dbReference type="Gene3D" id="3.30.160.60">
    <property type="entry name" value="Classic Zinc Finger"/>
    <property type="match status" value="1"/>
</dbReference>
<dbReference type="GO" id="GO:0008270">
    <property type="term" value="F:zinc ion binding"/>
    <property type="evidence" value="ECO:0007669"/>
    <property type="project" value="UniProtKB-KW"/>
</dbReference>
<dbReference type="Pfam" id="PF00643">
    <property type="entry name" value="zf-B_box"/>
    <property type="match status" value="1"/>
</dbReference>
<evidence type="ECO:0000313" key="6">
    <source>
        <dbReference type="EMBL" id="CAC5379845.1"/>
    </source>
</evidence>
<feature type="domain" description="RING-type" evidence="5">
    <location>
        <begin position="20"/>
        <end position="64"/>
    </location>
</feature>
<dbReference type="SUPFAM" id="SSF57850">
    <property type="entry name" value="RING/U-box"/>
    <property type="match status" value="1"/>
</dbReference>